<evidence type="ECO:0000256" key="3">
    <source>
        <dbReference type="ARBA" id="ARBA00022448"/>
    </source>
</evidence>
<accession>A0AAU7DWL8</accession>
<dbReference type="InterPro" id="IPR002549">
    <property type="entry name" value="AI-2E-like"/>
</dbReference>
<feature type="transmembrane region" description="Helical" evidence="9">
    <location>
        <begin position="310"/>
        <end position="338"/>
    </location>
</feature>
<keyword evidence="6 9" id="KW-1133">Transmembrane helix</keyword>
<reference evidence="10" key="1">
    <citation type="submission" date="2024-02" db="EMBL/GenBank/DDBJ databases">
        <title>Tomenella chthoni gen. nov. sp. nov., a member of the family Jonesiaceae isolated from bat guano.</title>
        <authorList>
            <person name="Miller S.L."/>
            <person name="King J."/>
            <person name="Sankaranarayanan K."/>
            <person name="Lawson P.A."/>
        </authorList>
    </citation>
    <scope>NUCLEOTIDE SEQUENCE</scope>
    <source>
        <strain evidence="10">BS-20</strain>
    </source>
</reference>
<evidence type="ECO:0000256" key="8">
    <source>
        <dbReference type="SAM" id="MobiDB-lite"/>
    </source>
</evidence>
<feature type="transmembrane region" description="Helical" evidence="9">
    <location>
        <begin position="141"/>
        <end position="162"/>
    </location>
</feature>
<evidence type="ECO:0000256" key="9">
    <source>
        <dbReference type="SAM" id="Phobius"/>
    </source>
</evidence>
<evidence type="ECO:0000256" key="5">
    <source>
        <dbReference type="ARBA" id="ARBA00022692"/>
    </source>
</evidence>
<keyword evidence="5 9" id="KW-0812">Transmembrane</keyword>
<feature type="transmembrane region" description="Helical" evidence="9">
    <location>
        <begin position="219"/>
        <end position="244"/>
    </location>
</feature>
<dbReference type="PANTHER" id="PTHR21716">
    <property type="entry name" value="TRANSMEMBRANE PROTEIN"/>
    <property type="match status" value="1"/>
</dbReference>
<keyword evidence="4" id="KW-1003">Cell membrane</keyword>
<dbReference type="EMBL" id="CP146203">
    <property type="protein sequence ID" value="XBH21672.1"/>
    <property type="molecule type" value="Genomic_DNA"/>
</dbReference>
<keyword evidence="7 9" id="KW-0472">Membrane</keyword>
<keyword evidence="3" id="KW-0813">Transport</keyword>
<comment type="subcellular location">
    <subcellularLocation>
        <location evidence="1">Cell membrane</location>
        <topology evidence="1">Multi-pass membrane protein</topology>
    </subcellularLocation>
</comment>
<feature type="transmembrane region" description="Helical" evidence="9">
    <location>
        <begin position="110"/>
        <end position="129"/>
    </location>
</feature>
<dbReference type="Pfam" id="PF01594">
    <property type="entry name" value="AI-2E_transport"/>
    <property type="match status" value="1"/>
</dbReference>
<proteinExistence type="inferred from homology"/>
<evidence type="ECO:0000256" key="7">
    <source>
        <dbReference type="ARBA" id="ARBA00023136"/>
    </source>
</evidence>
<feature type="region of interest" description="Disordered" evidence="8">
    <location>
        <begin position="1"/>
        <end position="35"/>
    </location>
</feature>
<dbReference type="GO" id="GO:0005886">
    <property type="term" value="C:plasma membrane"/>
    <property type="evidence" value="ECO:0007669"/>
    <property type="project" value="UniProtKB-SubCell"/>
</dbReference>
<name>A0AAU7DWL8_9MICO</name>
<sequence length="434" mass="44954">MSPRSEDSTEPAVPARDGAVVEVSPDGEAGNLTGDAANVSGAADSAAVGVAADASALGAAERADQAHLSAHKKSSPWRDGMGMLATRSMQTLAILAIIVLLVLLGRSLSLVVIPIMIALILAAALSPVIRVLRGWKFPPALAAVTALLSAGIVIGGVLTLIVNAVRNQWSELADSAIEGFHELQDLFEGMPIEVTPEQLESFKQTVIKFLTSSSFGSSAVAGISATGTFLTGMVLMFVVLFFFLKDGRQIWEFLLRPFHGAAYERGVRVGDKAVSVLGHYIRGTATVAAVDALGIYIGLILIGVPLALPLAFLVFLLSFIPLVGATVAGTLAALVALVSNGPLEALFVIGVVVLVNQLEGNFLQPVVMGRSLSLHPLVILLALTAGTITAGILGAVLSVPLAALVWGIMLVWDGPNLPAKFIRQKSGAKAVAAN</sequence>
<dbReference type="PANTHER" id="PTHR21716:SF53">
    <property type="entry name" value="PERMEASE PERM-RELATED"/>
    <property type="match status" value="1"/>
</dbReference>
<evidence type="ECO:0000256" key="4">
    <source>
        <dbReference type="ARBA" id="ARBA00022475"/>
    </source>
</evidence>
<evidence type="ECO:0000256" key="6">
    <source>
        <dbReference type="ARBA" id="ARBA00022989"/>
    </source>
</evidence>
<organism evidence="10">
    <name type="scientific">Jonesiaceae bacterium BS-20</name>
    <dbReference type="NCBI Taxonomy" id="3120821"/>
    <lineage>
        <taxon>Bacteria</taxon>
        <taxon>Bacillati</taxon>
        <taxon>Actinomycetota</taxon>
        <taxon>Actinomycetes</taxon>
        <taxon>Micrococcales</taxon>
        <taxon>Jonesiaceae</taxon>
    </lineage>
</organism>
<feature type="transmembrane region" description="Helical" evidence="9">
    <location>
        <begin position="285"/>
        <end position="304"/>
    </location>
</feature>
<feature type="transmembrane region" description="Helical" evidence="9">
    <location>
        <begin position="84"/>
        <end position="104"/>
    </location>
</feature>
<feature type="transmembrane region" description="Helical" evidence="9">
    <location>
        <begin position="379"/>
        <end position="412"/>
    </location>
</feature>
<evidence type="ECO:0000313" key="10">
    <source>
        <dbReference type="EMBL" id="XBH21672.1"/>
    </source>
</evidence>
<gene>
    <name evidence="10" type="ORF">V5R04_00125</name>
</gene>
<evidence type="ECO:0000256" key="1">
    <source>
        <dbReference type="ARBA" id="ARBA00004651"/>
    </source>
</evidence>
<feature type="transmembrane region" description="Helical" evidence="9">
    <location>
        <begin position="345"/>
        <end position="367"/>
    </location>
</feature>
<dbReference type="AlphaFoldDB" id="A0AAU7DWL8"/>
<protein>
    <submittedName>
        <fullName evidence="10">AI-2E family transporter</fullName>
    </submittedName>
</protein>
<comment type="similarity">
    <text evidence="2">Belongs to the autoinducer-2 exporter (AI-2E) (TC 2.A.86) family.</text>
</comment>
<dbReference type="GO" id="GO:0055085">
    <property type="term" value="P:transmembrane transport"/>
    <property type="evidence" value="ECO:0007669"/>
    <property type="project" value="TreeGrafter"/>
</dbReference>
<evidence type="ECO:0000256" key="2">
    <source>
        <dbReference type="ARBA" id="ARBA00009773"/>
    </source>
</evidence>